<reference evidence="2 3" key="2">
    <citation type="submission" date="2018-04" db="EMBL/GenBank/DDBJ databases">
        <title>OglaRS2 (Oryza glaberrima Reference Sequence Version 2).</title>
        <authorList>
            <person name="Zhang J."/>
            <person name="Kudrna D."/>
            <person name="Lee S."/>
            <person name="Talag J."/>
            <person name="Rajasekar S."/>
            <person name="Wing R.A."/>
        </authorList>
    </citation>
    <scope>NUCLEOTIDE SEQUENCE [LARGE SCALE GENOMIC DNA]</scope>
    <source>
        <strain evidence="2 3">cv. IRGC 96717</strain>
    </source>
</reference>
<feature type="compositionally biased region" description="Basic residues" evidence="1">
    <location>
        <begin position="1"/>
        <end position="10"/>
    </location>
</feature>
<dbReference type="Gramene" id="ORGLA06G0125300.1">
    <property type="protein sequence ID" value="ORGLA06G0125300.1"/>
    <property type="gene ID" value="ORGLA06G0125300"/>
</dbReference>
<reference evidence="2" key="1">
    <citation type="submission" date="2015-06" db="UniProtKB">
        <authorList>
            <consortium name="EnsemblPlants"/>
        </authorList>
    </citation>
    <scope>IDENTIFICATION</scope>
</reference>
<evidence type="ECO:0000313" key="3">
    <source>
        <dbReference type="Proteomes" id="UP000007306"/>
    </source>
</evidence>
<sequence>MARKGSRRRRGVAELTSREADGFPTSIGDDEGAAKVQFNTAESWEGLERIGVALIASGERLVVAMAVAWECGEKGDPTTIIGNGVVDEVPLVAARLVAVSARCGGGSGYG</sequence>
<dbReference type="EnsemblPlants" id="ORGLA06G0125300.1">
    <property type="protein sequence ID" value="ORGLA06G0125300.1"/>
    <property type="gene ID" value="ORGLA06G0125300"/>
</dbReference>
<dbReference type="HOGENOM" id="CLU_2174951_0_0_1"/>
<protein>
    <submittedName>
        <fullName evidence="2">Uncharacterized protein</fullName>
    </submittedName>
</protein>
<feature type="region of interest" description="Disordered" evidence="1">
    <location>
        <begin position="1"/>
        <end position="28"/>
    </location>
</feature>
<accession>I1Q290</accession>
<evidence type="ECO:0000256" key="1">
    <source>
        <dbReference type="SAM" id="MobiDB-lite"/>
    </source>
</evidence>
<keyword evidence="3" id="KW-1185">Reference proteome</keyword>
<proteinExistence type="predicted"/>
<evidence type="ECO:0000313" key="2">
    <source>
        <dbReference type="EnsemblPlants" id="ORGLA06G0125300.1"/>
    </source>
</evidence>
<organism evidence="2 3">
    <name type="scientific">Oryza glaberrima</name>
    <name type="common">African rice</name>
    <dbReference type="NCBI Taxonomy" id="4538"/>
    <lineage>
        <taxon>Eukaryota</taxon>
        <taxon>Viridiplantae</taxon>
        <taxon>Streptophyta</taxon>
        <taxon>Embryophyta</taxon>
        <taxon>Tracheophyta</taxon>
        <taxon>Spermatophyta</taxon>
        <taxon>Magnoliopsida</taxon>
        <taxon>Liliopsida</taxon>
        <taxon>Poales</taxon>
        <taxon>Poaceae</taxon>
        <taxon>BOP clade</taxon>
        <taxon>Oryzoideae</taxon>
        <taxon>Oryzeae</taxon>
        <taxon>Oryzinae</taxon>
        <taxon>Oryza</taxon>
    </lineage>
</organism>
<name>I1Q290_ORYGL</name>
<dbReference type="AlphaFoldDB" id="I1Q290"/>
<dbReference type="Proteomes" id="UP000007306">
    <property type="component" value="Chromosome 6"/>
</dbReference>